<dbReference type="InterPro" id="IPR038363">
    <property type="entry name" value="LepA_C_sf"/>
</dbReference>
<evidence type="ECO:0000256" key="3">
    <source>
        <dbReference type="ARBA" id="ARBA00023134"/>
    </source>
</evidence>
<feature type="domain" description="GTP-binding protein LepA C-terminal" evidence="4">
    <location>
        <begin position="1"/>
        <end position="67"/>
    </location>
</feature>
<evidence type="ECO:0000259" key="4">
    <source>
        <dbReference type="Pfam" id="PF06421"/>
    </source>
</evidence>
<organism evidence="5">
    <name type="scientific">Tanacetum cinerariifolium</name>
    <name type="common">Dalmatian daisy</name>
    <name type="synonym">Chrysanthemum cinerariifolium</name>
    <dbReference type="NCBI Taxonomy" id="118510"/>
    <lineage>
        <taxon>Eukaryota</taxon>
        <taxon>Viridiplantae</taxon>
        <taxon>Streptophyta</taxon>
        <taxon>Embryophyta</taxon>
        <taxon>Tracheophyta</taxon>
        <taxon>Spermatophyta</taxon>
        <taxon>Magnoliopsida</taxon>
        <taxon>eudicotyledons</taxon>
        <taxon>Gunneridae</taxon>
        <taxon>Pentapetalae</taxon>
        <taxon>asterids</taxon>
        <taxon>campanulids</taxon>
        <taxon>Asterales</taxon>
        <taxon>Asteraceae</taxon>
        <taxon>Asteroideae</taxon>
        <taxon>Anthemideae</taxon>
        <taxon>Anthemidinae</taxon>
        <taxon>Tanacetum</taxon>
    </lineage>
</organism>
<gene>
    <name evidence="5" type="ORF">Tci_884000</name>
</gene>
<keyword evidence="2" id="KW-0648">Protein biosynthesis</keyword>
<dbReference type="InterPro" id="IPR006297">
    <property type="entry name" value="EF-4"/>
</dbReference>
<reference evidence="5" key="1">
    <citation type="journal article" date="2019" name="Sci. Rep.">
        <title>Draft genome of Tanacetum cinerariifolium, the natural source of mosquito coil.</title>
        <authorList>
            <person name="Yamashiro T."/>
            <person name="Shiraishi A."/>
            <person name="Satake H."/>
            <person name="Nakayama K."/>
        </authorList>
    </citation>
    <scope>NUCLEOTIDE SEQUENCE</scope>
</reference>
<keyword evidence="1" id="KW-0547">Nucleotide-binding</keyword>
<evidence type="ECO:0000256" key="2">
    <source>
        <dbReference type="ARBA" id="ARBA00022917"/>
    </source>
</evidence>
<name>A0A699TRA1_TANCI</name>
<keyword evidence="3" id="KW-0342">GTP-binding</keyword>
<dbReference type="PANTHER" id="PTHR43512">
    <property type="entry name" value="TRANSLATION FACTOR GUF1-RELATED"/>
    <property type="match status" value="1"/>
</dbReference>
<dbReference type="InterPro" id="IPR013842">
    <property type="entry name" value="LepA_CTD"/>
</dbReference>
<evidence type="ECO:0000313" key="5">
    <source>
        <dbReference type="EMBL" id="GFD12031.1"/>
    </source>
</evidence>
<dbReference type="Gene3D" id="3.30.70.2570">
    <property type="entry name" value="Elongation factor 4, C-terminal domain"/>
    <property type="match status" value="1"/>
</dbReference>
<dbReference type="Pfam" id="PF06421">
    <property type="entry name" value="LepA_C"/>
    <property type="match status" value="1"/>
</dbReference>
<dbReference type="GO" id="GO:0005525">
    <property type="term" value="F:GTP binding"/>
    <property type="evidence" value="ECO:0007669"/>
    <property type="project" value="UniProtKB-KW"/>
</dbReference>
<dbReference type="EMBL" id="BKCJ011262940">
    <property type="protein sequence ID" value="GFD12031.1"/>
    <property type="molecule type" value="Genomic_DNA"/>
</dbReference>
<sequence>AIQASIGQKIIARETVKALRKNVIAKCYGGDISRKRKLLEKQKEGKKRMRSVGSVEIPQEAFLAVLKID</sequence>
<dbReference type="GO" id="GO:0006412">
    <property type="term" value="P:translation"/>
    <property type="evidence" value="ECO:0007669"/>
    <property type="project" value="UniProtKB-KW"/>
</dbReference>
<evidence type="ECO:0000256" key="1">
    <source>
        <dbReference type="ARBA" id="ARBA00022741"/>
    </source>
</evidence>
<feature type="non-terminal residue" evidence="5">
    <location>
        <position position="1"/>
    </location>
</feature>
<proteinExistence type="predicted"/>
<dbReference type="GO" id="GO:0045727">
    <property type="term" value="P:positive regulation of translation"/>
    <property type="evidence" value="ECO:0007669"/>
    <property type="project" value="TreeGrafter"/>
</dbReference>
<comment type="caution">
    <text evidence="5">The sequence shown here is derived from an EMBL/GenBank/DDBJ whole genome shotgun (WGS) entry which is preliminary data.</text>
</comment>
<dbReference type="AlphaFoldDB" id="A0A699TRA1"/>
<dbReference type="PANTHER" id="PTHR43512:SF4">
    <property type="entry name" value="TRANSLATION FACTOR GUF1 HOMOLOG, CHLOROPLASTIC"/>
    <property type="match status" value="1"/>
</dbReference>
<accession>A0A699TRA1</accession>
<protein>
    <submittedName>
        <fullName evidence="5">Translation factor GUF1 homolog, mitochondrial isoform X1</fullName>
    </submittedName>
</protein>
<dbReference type="GO" id="GO:0043022">
    <property type="term" value="F:ribosome binding"/>
    <property type="evidence" value="ECO:0007669"/>
    <property type="project" value="TreeGrafter"/>
</dbReference>